<comment type="caution">
    <text evidence="1">The sequence shown here is derived from an EMBL/GenBank/DDBJ whole genome shotgun (WGS) entry which is preliminary data.</text>
</comment>
<evidence type="ECO:0000313" key="1">
    <source>
        <dbReference type="EMBL" id="KKN60038.1"/>
    </source>
</evidence>
<sequence length="86" mass="10027">MQKRQPYYEYTRALKKQPQAIQDMINAGEKEAQARAVKKKAAKIAAVKSMTTTKKKPMVPVKMKKKPTLFQKTRKRLRKVFGRKGY</sequence>
<proteinExistence type="predicted"/>
<organism evidence="1">
    <name type="scientific">marine sediment metagenome</name>
    <dbReference type="NCBI Taxonomy" id="412755"/>
    <lineage>
        <taxon>unclassified sequences</taxon>
        <taxon>metagenomes</taxon>
        <taxon>ecological metagenomes</taxon>
    </lineage>
</organism>
<gene>
    <name evidence="1" type="ORF">LCGC14_0536250</name>
</gene>
<accession>A0A0F9V2D2</accession>
<name>A0A0F9V2D2_9ZZZZ</name>
<protein>
    <submittedName>
        <fullName evidence="1">Uncharacterized protein</fullName>
    </submittedName>
</protein>
<dbReference type="AlphaFoldDB" id="A0A0F9V2D2"/>
<dbReference type="EMBL" id="LAZR01000707">
    <property type="protein sequence ID" value="KKN60038.1"/>
    <property type="molecule type" value="Genomic_DNA"/>
</dbReference>
<reference evidence="1" key="1">
    <citation type="journal article" date="2015" name="Nature">
        <title>Complex archaea that bridge the gap between prokaryotes and eukaryotes.</title>
        <authorList>
            <person name="Spang A."/>
            <person name="Saw J.H."/>
            <person name="Jorgensen S.L."/>
            <person name="Zaremba-Niedzwiedzka K."/>
            <person name="Martijn J."/>
            <person name="Lind A.E."/>
            <person name="van Eijk R."/>
            <person name="Schleper C."/>
            <person name="Guy L."/>
            <person name="Ettema T.J."/>
        </authorList>
    </citation>
    <scope>NUCLEOTIDE SEQUENCE</scope>
</reference>